<dbReference type="GO" id="GO:0003729">
    <property type="term" value="F:mRNA binding"/>
    <property type="evidence" value="ECO:0007669"/>
    <property type="project" value="TreeGrafter"/>
</dbReference>
<dbReference type="EMBL" id="UYRT01003861">
    <property type="protein sequence ID" value="VDK34768.1"/>
    <property type="molecule type" value="Genomic_DNA"/>
</dbReference>
<evidence type="ECO:0000259" key="4">
    <source>
        <dbReference type="Pfam" id="PF22675"/>
    </source>
</evidence>
<dbReference type="InterPro" id="IPR045071">
    <property type="entry name" value="BBP-like"/>
</dbReference>
<dbReference type="Pfam" id="PF22675">
    <property type="entry name" value="KH-I_KHDC4-BBP"/>
    <property type="match status" value="1"/>
</dbReference>
<dbReference type="PANTHER" id="PTHR11208:SF125">
    <property type="entry name" value="KH DOMAIN-CONTAINING RNA-BINDING PROTEIN QKI"/>
    <property type="match status" value="1"/>
</dbReference>
<evidence type="ECO:0000313" key="6">
    <source>
        <dbReference type="Proteomes" id="UP000271098"/>
    </source>
</evidence>
<keyword evidence="1 2" id="KW-0694">RNA-binding</keyword>
<feature type="domain" description="KHDC4/BBP-like KH-domain type I" evidence="4">
    <location>
        <begin position="71"/>
        <end position="109"/>
    </location>
</feature>
<dbReference type="Gene3D" id="1.20.5.4010">
    <property type="match status" value="1"/>
</dbReference>
<dbReference type="PROSITE" id="PS50084">
    <property type="entry name" value="KH_TYPE_1"/>
    <property type="match status" value="1"/>
</dbReference>
<keyword evidence="6" id="KW-1185">Reference proteome</keyword>
<protein>
    <submittedName>
        <fullName evidence="7">KH domain-containing protein</fullName>
    </submittedName>
</protein>
<dbReference type="InterPro" id="IPR032377">
    <property type="entry name" value="STAR_dimer"/>
</dbReference>
<dbReference type="SUPFAM" id="SSF54791">
    <property type="entry name" value="Eukaryotic type KH-domain (KH-domain type I)"/>
    <property type="match status" value="1"/>
</dbReference>
<dbReference type="OrthoDB" id="6777263at2759"/>
<evidence type="ECO:0000256" key="2">
    <source>
        <dbReference type="PROSITE-ProRule" id="PRU00117"/>
    </source>
</evidence>
<sequence length="113" mass="13363">MEYLAELLKEKKQLAPFPQVFRHMERLVDEEINRVRMALFQCHFAIEHLDLPEPEGEPVTIQEKVYVPRKEHPDYNFVGRILGPRGMTAKQLEQETGCKIMVRGRGSMRDRRK</sequence>
<dbReference type="GO" id="GO:0005634">
    <property type="term" value="C:nucleus"/>
    <property type="evidence" value="ECO:0007669"/>
    <property type="project" value="TreeGrafter"/>
</dbReference>
<dbReference type="WBParaSite" id="GPUH_0000253401-mRNA-1">
    <property type="protein sequence ID" value="GPUH_0000253401-mRNA-1"/>
    <property type="gene ID" value="GPUH_0000253401"/>
</dbReference>
<evidence type="ECO:0000313" key="7">
    <source>
        <dbReference type="WBParaSite" id="GPUH_0000253401-mRNA-1"/>
    </source>
</evidence>
<proteinExistence type="predicted"/>
<dbReference type="AlphaFoldDB" id="A0A183D1D8"/>
<name>A0A183D1D8_9BILA</name>
<feature type="domain" description="STAR protein homodimerisation region" evidence="3">
    <location>
        <begin position="2"/>
        <end position="44"/>
    </location>
</feature>
<dbReference type="PANTHER" id="PTHR11208">
    <property type="entry name" value="RNA-BINDING PROTEIN RELATED"/>
    <property type="match status" value="1"/>
</dbReference>
<evidence type="ECO:0000256" key="1">
    <source>
        <dbReference type="ARBA" id="ARBA00022884"/>
    </source>
</evidence>
<accession>A0A183D1D8</accession>
<dbReference type="Proteomes" id="UP000271098">
    <property type="component" value="Unassembled WGS sequence"/>
</dbReference>
<organism evidence="7">
    <name type="scientific">Gongylonema pulchrum</name>
    <dbReference type="NCBI Taxonomy" id="637853"/>
    <lineage>
        <taxon>Eukaryota</taxon>
        <taxon>Metazoa</taxon>
        <taxon>Ecdysozoa</taxon>
        <taxon>Nematoda</taxon>
        <taxon>Chromadorea</taxon>
        <taxon>Rhabditida</taxon>
        <taxon>Spirurina</taxon>
        <taxon>Spiruromorpha</taxon>
        <taxon>Spiruroidea</taxon>
        <taxon>Gongylonematidae</taxon>
        <taxon>Gongylonema</taxon>
    </lineage>
</organism>
<dbReference type="Pfam" id="PF16544">
    <property type="entry name" value="STAR_dimer"/>
    <property type="match status" value="1"/>
</dbReference>
<dbReference type="InterPro" id="IPR055256">
    <property type="entry name" value="KH_1_KHDC4/BBP-like"/>
</dbReference>
<reference evidence="7" key="1">
    <citation type="submission" date="2016-06" db="UniProtKB">
        <authorList>
            <consortium name="WormBaseParasite"/>
        </authorList>
    </citation>
    <scope>IDENTIFICATION</scope>
</reference>
<reference evidence="5 6" key="2">
    <citation type="submission" date="2018-11" db="EMBL/GenBank/DDBJ databases">
        <authorList>
            <consortium name="Pathogen Informatics"/>
        </authorList>
    </citation>
    <scope>NUCLEOTIDE SEQUENCE [LARGE SCALE GENOMIC DNA]</scope>
</reference>
<evidence type="ECO:0000259" key="3">
    <source>
        <dbReference type="Pfam" id="PF16544"/>
    </source>
</evidence>
<evidence type="ECO:0000313" key="5">
    <source>
        <dbReference type="EMBL" id="VDK34768.1"/>
    </source>
</evidence>
<dbReference type="GO" id="GO:0048024">
    <property type="term" value="P:regulation of mRNA splicing, via spliceosome"/>
    <property type="evidence" value="ECO:0007669"/>
    <property type="project" value="TreeGrafter"/>
</dbReference>
<gene>
    <name evidence="5" type="ORF">GPUH_LOCUS2529</name>
</gene>
<dbReference type="Gene3D" id="3.30.1370.10">
    <property type="entry name" value="K Homology domain, type 1"/>
    <property type="match status" value="1"/>
</dbReference>
<dbReference type="InterPro" id="IPR036612">
    <property type="entry name" value="KH_dom_type_1_sf"/>
</dbReference>